<evidence type="ECO:0000256" key="9">
    <source>
        <dbReference type="ARBA" id="ARBA00022989"/>
    </source>
</evidence>
<feature type="domain" description="GPI ethanolamine phosphate transferase 1 C-terminal" evidence="15">
    <location>
        <begin position="449"/>
        <end position="901"/>
    </location>
</feature>
<evidence type="ECO:0000256" key="12">
    <source>
        <dbReference type="ARBA" id="ARBA00023316"/>
    </source>
</evidence>
<keyword evidence="6 13" id="KW-0808">Transferase</keyword>
<keyword evidence="7 13" id="KW-0812">Transmembrane</keyword>
<evidence type="ECO:0000256" key="3">
    <source>
        <dbReference type="ARBA" id="ARBA00008400"/>
    </source>
</evidence>
<evidence type="ECO:0000256" key="2">
    <source>
        <dbReference type="ARBA" id="ARBA00004687"/>
    </source>
</evidence>
<dbReference type="RefSeq" id="XP_018982613.1">
    <property type="nucleotide sequence ID" value="XM_019132047.1"/>
</dbReference>
<dbReference type="GeneID" id="30149900"/>
<evidence type="ECO:0000259" key="15">
    <source>
        <dbReference type="Pfam" id="PF04987"/>
    </source>
</evidence>
<dbReference type="STRING" id="984486.A0A1E3QHV6"/>
<proteinExistence type="inferred from homology"/>
<comment type="subcellular location">
    <subcellularLocation>
        <location evidence="1 13">Endoplasmic reticulum membrane</location>
        <topology evidence="1 13">Multi-pass membrane protein</topology>
    </subcellularLocation>
</comment>
<evidence type="ECO:0000256" key="11">
    <source>
        <dbReference type="ARBA" id="ARBA00023180"/>
    </source>
</evidence>
<evidence type="ECO:0000259" key="14">
    <source>
        <dbReference type="Pfam" id="PF00884"/>
    </source>
</evidence>
<feature type="transmembrane region" description="Helical" evidence="13">
    <location>
        <begin position="875"/>
        <end position="896"/>
    </location>
</feature>
<dbReference type="UniPathway" id="UPA00196"/>
<accession>A0A1E3QHV6</accession>
<comment type="function">
    <text evidence="13">Ethanolamine phosphate transferase involved in glycosylphosphatidylinositol-anchor biosynthesis. Transfers ethanolamine phosphate to the first alpha-1,4-linked mannose of the glycosylphosphatidylinositol precursor of GPI-anchor.</text>
</comment>
<feature type="transmembrane region" description="Helical" evidence="13">
    <location>
        <begin position="745"/>
        <end position="775"/>
    </location>
</feature>
<evidence type="ECO:0000256" key="5">
    <source>
        <dbReference type="ARBA" id="ARBA00022502"/>
    </source>
</evidence>
<feature type="transmembrane region" description="Helical" evidence="13">
    <location>
        <begin position="796"/>
        <end position="822"/>
    </location>
</feature>
<dbReference type="Gene3D" id="3.40.720.10">
    <property type="entry name" value="Alkaline Phosphatase, subunit A"/>
    <property type="match status" value="1"/>
</dbReference>
<feature type="transmembrane region" description="Helical" evidence="13">
    <location>
        <begin position="608"/>
        <end position="629"/>
    </location>
</feature>
<dbReference type="GO" id="GO:0071555">
    <property type="term" value="P:cell wall organization"/>
    <property type="evidence" value="ECO:0007669"/>
    <property type="project" value="UniProtKB-KW"/>
</dbReference>
<evidence type="ECO:0000256" key="10">
    <source>
        <dbReference type="ARBA" id="ARBA00023136"/>
    </source>
</evidence>
<feature type="domain" description="Sulfatase N-terminal" evidence="14">
    <location>
        <begin position="239"/>
        <end position="317"/>
    </location>
</feature>
<dbReference type="Pfam" id="PF04987">
    <property type="entry name" value="PigN"/>
    <property type="match status" value="1"/>
</dbReference>
<feature type="transmembrane region" description="Helical" evidence="13">
    <location>
        <begin position="842"/>
        <end position="863"/>
    </location>
</feature>
<feature type="transmembrane region" description="Helical" evidence="13">
    <location>
        <begin position="636"/>
        <end position="658"/>
    </location>
</feature>
<organism evidence="16 17">
    <name type="scientific">Babjeviella inositovora NRRL Y-12698</name>
    <dbReference type="NCBI Taxonomy" id="984486"/>
    <lineage>
        <taxon>Eukaryota</taxon>
        <taxon>Fungi</taxon>
        <taxon>Dikarya</taxon>
        <taxon>Ascomycota</taxon>
        <taxon>Saccharomycotina</taxon>
        <taxon>Pichiomycetes</taxon>
        <taxon>Serinales incertae sedis</taxon>
        <taxon>Babjeviella</taxon>
    </lineage>
</organism>
<keyword evidence="10 13" id="KW-0472">Membrane</keyword>
<dbReference type="CDD" id="cd16020">
    <property type="entry name" value="GPI_EPT_1"/>
    <property type="match status" value="1"/>
</dbReference>
<dbReference type="PANTHER" id="PTHR12250">
    <property type="entry name" value="PHOSPHATIDYLINOSITOL GLYCAN, CLASS N"/>
    <property type="match status" value="1"/>
</dbReference>
<feature type="transmembrane region" description="Helical" evidence="13">
    <location>
        <begin position="497"/>
        <end position="517"/>
    </location>
</feature>
<feature type="transmembrane region" description="Helical" evidence="13">
    <location>
        <begin position="902"/>
        <end position="925"/>
    </location>
</feature>
<keyword evidence="5 13" id="KW-0337">GPI-anchor biosynthesis</keyword>
<dbReference type="GO" id="GO:0051377">
    <property type="term" value="F:mannose-ethanolamine phosphotransferase activity"/>
    <property type="evidence" value="ECO:0007669"/>
    <property type="project" value="UniProtKB-UniRule"/>
</dbReference>
<dbReference type="Proteomes" id="UP000094336">
    <property type="component" value="Unassembled WGS sequence"/>
</dbReference>
<keyword evidence="9 13" id="KW-1133">Transmembrane helix</keyword>
<keyword evidence="8 13" id="KW-0256">Endoplasmic reticulum</keyword>
<evidence type="ECO:0000313" key="17">
    <source>
        <dbReference type="Proteomes" id="UP000094336"/>
    </source>
</evidence>
<feature type="transmembrane region" description="Helical" evidence="13">
    <location>
        <begin position="713"/>
        <end position="733"/>
    </location>
</feature>
<protein>
    <recommendedName>
        <fullName evidence="4 13">GPI ethanolamine phosphate transferase 1</fullName>
        <ecNumber evidence="13">2.-.-.-</ecNumber>
    </recommendedName>
</protein>
<dbReference type="InterPro" id="IPR007070">
    <property type="entry name" value="GPI_EtnP_transferase_1"/>
</dbReference>
<reference evidence="17" key="1">
    <citation type="submission" date="2016-05" db="EMBL/GenBank/DDBJ databases">
        <title>Comparative genomics of biotechnologically important yeasts.</title>
        <authorList>
            <consortium name="DOE Joint Genome Institute"/>
            <person name="Riley R."/>
            <person name="Haridas S."/>
            <person name="Wolfe K.H."/>
            <person name="Lopes M.R."/>
            <person name="Hittinger C.T."/>
            <person name="Goker M."/>
            <person name="Salamov A."/>
            <person name="Wisecaver J."/>
            <person name="Long T.M."/>
            <person name="Aerts A.L."/>
            <person name="Barry K."/>
            <person name="Choi C."/>
            <person name="Clum A."/>
            <person name="Coughlan A.Y."/>
            <person name="Deshpande S."/>
            <person name="Douglass A.P."/>
            <person name="Hanson S.J."/>
            <person name="Klenk H.-P."/>
            <person name="Labutti K."/>
            <person name="Lapidus A."/>
            <person name="Lindquist E."/>
            <person name="Lipzen A."/>
            <person name="Meier-Kolthoff J.P."/>
            <person name="Ohm R.A."/>
            <person name="Otillar R.P."/>
            <person name="Pangilinan J."/>
            <person name="Peng Y."/>
            <person name="Rokas A."/>
            <person name="Rosa C.A."/>
            <person name="Scheuner C."/>
            <person name="Sibirny A.A."/>
            <person name="Slot J.C."/>
            <person name="Stielow J.B."/>
            <person name="Sun H."/>
            <person name="Kurtzman C.P."/>
            <person name="Blackwell M."/>
            <person name="Grigoriev I.V."/>
            <person name="Jeffries T.W."/>
        </authorList>
    </citation>
    <scope>NUCLEOTIDE SEQUENCE [LARGE SCALE GENOMIC DNA]</scope>
    <source>
        <strain evidence="17">NRRL Y-12698</strain>
    </source>
</reference>
<dbReference type="InterPro" id="IPR017850">
    <property type="entry name" value="Alkaline_phosphatase_core_sf"/>
</dbReference>
<evidence type="ECO:0000256" key="4">
    <source>
        <dbReference type="ARBA" id="ARBA00020831"/>
    </source>
</evidence>
<dbReference type="InterPro" id="IPR037671">
    <property type="entry name" value="PIGN_N"/>
</dbReference>
<name>A0A1E3QHV6_9ASCO</name>
<dbReference type="FunFam" id="3.40.720.10:FF:000015">
    <property type="entry name" value="GPI ethanolamine phosphate transferase 1"/>
    <property type="match status" value="1"/>
</dbReference>
<dbReference type="GO" id="GO:0006506">
    <property type="term" value="P:GPI anchor biosynthetic process"/>
    <property type="evidence" value="ECO:0007669"/>
    <property type="project" value="UniProtKB-UniPathway"/>
</dbReference>
<evidence type="ECO:0000313" key="16">
    <source>
        <dbReference type="EMBL" id="ODQ77285.1"/>
    </source>
</evidence>
<evidence type="ECO:0000256" key="1">
    <source>
        <dbReference type="ARBA" id="ARBA00004477"/>
    </source>
</evidence>
<comment type="pathway">
    <text evidence="2 13">Glycolipid biosynthesis; glycosylphosphatidylinositol-anchor biosynthesis.</text>
</comment>
<dbReference type="InterPro" id="IPR000917">
    <property type="entry name" value="Sulfatase_N"/>
</dbReference>
<dbReference type="OrthoDB" id="2748310at2759"/>
<feature type="transmembrane region" description="Helical" evidence="13">
    <location>
        <begin position="550"/>
        <end position="573"/>
    </location>
</feature>
<keyword evidence="12" id="KW-0961">Cell wall biogenesis/degradation</keyword>
<dbReference type="Pfam" id="PF00884">
    <property type="entry name" value="Sulfatase"/>
    <property type="match status" value="1"/>
</dbReference>
<dbReference type="EC" id="2.-.-.-" evidence="13"/>
<evidence type="ECO:0000256" key="7">
    <source>
        <dbReference type="ARBA" id="ARBA00022692"/>
    </source>
</evidence>
<evidence type="ECO:0000256" key="6">
    <source>
        <dbReference type="ARBA" id="ARBA00022679"/>
    </source>
</evidence>
<gene>
    <name evidence="16" type="ORF">BABINDRAFT_41822</name>
</gene>
<sequence>MNRTRLTLLVVGVLFHLCYLWSIFDIYFVSPLVHGMQHHNSIQSVPVTVSSAAPAKRLFLIVGDGLRADKTFDLLTHPSTGKTEYLAPYLRSLVLHNATYGVSHTRMPTESRPGHVAMIAGFYEDVSAVTKGWKENPVDFDSCFNQSRHTYSFGSPDILPMFAQGASDKLRIDTWMYGHEFEDFSKSSIELDAFVFRHLDELMANSTADEALDVEIRQEGNIFFLHLLGCDTAGHSYRPYSAEYYDNIKYIDQMLEKVVPRINAFFDDEDTAFIFTADHGMSDFGSHGDGHPDNTRTPIIAWGAGINKPVRNEQPVFSIPEDNEDTYMAGWGLEHVRRNDVKQADIASLMSYLVGINYPANSVGELPLAFVLAPEAQKLRSLYQNSLAVWEQYRIKEQEVSVAQFSFKPFPGFATKTVDEYKAQIEAGINSEDPATITVVEEFMQTSLEGLTYLQTYNWLLLRTIASAGFVGWIVYSFIIFLRLFDSKDSTDEGSTFGAVTDVGFAFLTLFLNYVLFVQRSPFNYHAYLAFPLFFWKEISVNKRVLVNGITAFFANVSVPIRIASVIGVLAIFESIVYGFFNRRIFSVVFVALGVAYPALLWKTSGSISLGASTLWFLTCCGLSTFTLFDAVKVENLALINIGGAGCLLVGVYGFYYIATHPVHHHKGHYTLNGVTSALVVVQILLVVVSLATTQLAVVSLQARAGLPKLAQYGGFAVLLASLVVLPVAQAVVQPRNKDYRLRLLTIFLLFAPTFIILTISFEAIFYLTYSLMLLQWIELESRVNACERHKPGANVWIQVLRVAVVGFFYLQIAFFGTGNVASISSFSLDSVYRLLPIFDPFPMGALLMLKLVIPYVLLSVALGIMNHKLHIETFTITTLVISTSDILSMNFFFLVKTEGSWLDIGVTISNYCLAILSSLFMLLLEFISQPLLHGVEILSVEEVAVEKVIEKVERQLDFEDKPEPIVVDLDDETPVSARLRRVRKTN</sequence>
<keyword evidence="17" id="KW-1185">Reference proteome</keyword>
<dbReference type="AlphaFoldDB" id="A0A1E3QHV6"/>
<dbReference type="InterPro" id="IPR017852">
    <property type="entry name" value="GPI_EtnP_transferase_1_C"/>
</dbReference>
<feature type="transmembrane region" description="Helical" evidence="13">
    <location>
        <begin position="460"/>
        <end position="485"/>
    </location>
</feature>
<evidence type="ECO:0000256" key="8">
    <source>
        <dbReference type="ARBA" id="ARBA00022824"/>
    </source>
</evidence>
<dbReference type="SUPFAM" id="SSF53649">
    <property type="entry name" value="Alkaline phosphatase-like"/>
    <property type="match status" value="1"/>
</dbReference>
<comment type="similarity">
    <text evidence="3 13">Belongs to the PIGG/PIGN/PIGO family. PIGN subfamily.</text>
</comment>
<feature type="transmembrane region" description="Helical" evidence="13">
    <location>
        <begin position="678"/>
        <end position="701"/>
    </location>
</feature>
<evidence type="ECO:0000256" key="13">
    <source>
        <dbReference type="RuleBase" id="RU367138"/>
    </source>
</evidence>
<dbReference type="EMBL" id="KV454441">
    <property type="protein sequence ID" value="ODQ77285.1"/>
    <property type="molecule type" value="Genomic_DNA"/>
</dbReference>
<keyword evidence="11" id="KW-0325">Glycoprotein</keyword>
<dbReference type="PANTHER" id="PTHR12250:SF0">
    <property type="entry name" value="GPI ETHANOLAMINE PHOSPHATE TRANSFERASE 1"/>
    <property type="match status" value="1"/>
</dbReference>
<feature type="transmembrane region" description="Helical" evidence="13">
    <location>
        <begin position="585"/>
        <end position="602"/>
    </location>
</feature>
<dbReference type="GO" id="GO:0005789">
    <property type="term" value="C:endoplasmic reticulum membrane"/>
    <property type="evidence" value="ECO:0007669"/>
    <property type="project" value="UniProtKB-SubCell"/>
</dbReference>